<organism evidence="2">
    <name type="scientific">Brassica napus</name>
    <name type="common">Rape</name>
    <dbReference type="NCBI Taxonomy" id="3708"/>
    <lineage>
        <taxon>Eukaryota</taxon>
        <taxon>Viridiplantae</taxon>
        <taxon>Streptophyta</taxon>
        <taxon>Embryophyta</taxon>
        <taxon>Tracheophyta</taxon>
        <taxon>Spermatophyta</taxon>
        <taxon>Magnoliopsida</taxon>
        <taxon>eudicotyledons</taxon>
        <taxon>Gunneridae</taxon>
        <taxon>Pentapetalae</taxon>
        <taxon>rosids</taxon>
        <taxon>malvids</taxon>
        <taxon>Brassicales</taxon>
        <taxon>Brassicaceae</taxon>
        <taxon>Brassiceae</taxon>
        <taxon>Brassica</taxon>
    </lineage>
</organism>
<protein>
    <submittedName>
        <fullName evidence="2">(rape) hypothetical protein</fullName>
    </submittedName>
</protein>
<keyword evidence="1" id="KW-0812">Transmembrane</keyword>
<accession>A0A816U6F0</accession>
<feature type="transmembrane region" description="Helical" evidence="1">
    <location>
        <begin position="23"/>
        <end position="44"/>
    </location>
</feature>
<dbReference type="EMBL" id="HG994372">
    <property type="protein sequence ID" value="CAF2105311.1"/>
    <property type="molecule type" value="Genomic_DNA"/>
</dbReference>
<dbReference type="Proteomes" id="UP001295469">
    <property type="component" value="Chromosome C08"/>
</dbReference>
<name>A0A816U6F0_BRANA</name>
<reference evidence="2" key="1">
    <citation type="submission" date="2021-01" db="EMBL/GenBank/DDBJ databases">
        <authorList>
            <consortium name="Genoscope - CEA"/>
            <person name="William W."/>
        </authorList>
    </citation>
    <scope>NUCLEOTIDE SEQUENCE</scope>
</reference>
<dbReference type="AlphaFoldDB" id="A0A816U6F0"/>
<keyword evidence="1" id="KW-0472">Membrane</keyword>
<proteinExistence type="predicted"/>
<evidence type="ECO:0000313" key="2">
    <source>
        <dbReference type="EMBL" id="CAF2105311.1"/>
    </source>
</evidence>
<gene>
    <name evidence="2" type="ORF">DARMORV10_C08P01400.1</name>
</gene>
<sequence>MCYLVVLLQGKQMMDGLKNMSRVLDYALLFVYYYYYVMRLLWFIDRHYMEHCSFFCEHCVSMTKNRFNRFILIDLFIAMEIQLSLTTDMHA</sequence>
<keyword evidence="1" id="KW-1133">Transmembrane helix</keyword>
<evidence type="ECO:0000256" key="1">
    <source>
        <dbReference type="SAM" id="Phobius"/>
    </source>
</evidence>